<dbReference type="PROSITE" id="PS00107">
    <property type="entry name" value="PROTEIN_KINASE_ATP"/>
    <property type="match status" value="1"/>
</dbReference>
<evidence type="ECO:0000259" key="25">
    <source>
        <dbReference type="PROSITE" id="PS50011"/>
    </source>
</evidence>
<dbReference type="InterPro" id="IPR000719">
    <property type="entry name" value="Prot_kinase_dom"/>
</dbReference>
<evidence type="ECO:0000256" key="18">
    <source>
        <dbReference type="ARBA" id="ARBA00023170"/>
    </source>
</evidence>
<evidence type="ECO:0000256" key="5">
    <source>
        <dbReference type="ARBA" id="ARBA00012513"/>
    </source>
</evidence>
<evidence type="ECO:0000256" key="7">
    <source>
        <dbReference type="ARBA" id="ARBA00022527"/>
    </source>
</evidence>
<dbReference type="GO" id="GO:0009626">
    <property type="term" value="P:plant-type hypersensitive response"/>
    <property type="evidence" value="ECO:0007669"/>
    <property type="project" value="UniProtKB-ARBA"/>
</dbReference>
<feature type="transmembrane region" description="Helical" evidence="24">
    <location>
        <begin position="602"/>
        <end position="625"/>
    </location>
</feature>
<keyword evidence="8" id="KW-0808">Transferase</keyword>
<keyword evidence="9 24" id="KW-0812">Transmembrane</keyword>
<dbReference type="Pfam" id="PF00069">
    <property type="entry name" value="Pkinase"/>
    <property type="match status" value="1"/>
</dbReference>
<dbReference type="CDD" id="cd06899">
    <property type="entry name" value="lectin_legume_LecRK_Arcelin_ConA"/>
    <property type="match status" value="2"/>
</dbReference>
<dbReference type="PROSITE" id="PS50011">
    <property type="entry name" value="PROTEIN_KINASE_DOM"/>
    <property type="match status" value="2"/>
</dbReference>
<evidence type="ECO:0000256" key="22">
    <source>
        <dbReference type="ARBA" id="ARBA00063357"/>
    </source>
</evidence>
<evidence type="ECO:0000256" key="10">
    <source>
        <dbReference type="ARBA" id="ARBA00022729"/>
    </source>
</evidence>
<evidence type="ECO:0000256" key="15">
    <source>
        <dbReference type="ARBA" id="ARBA00022840"/>
    </source>
</evidence>
<dbReference type="Gene3D" id="2.60.120.200">
    <property type="match status" value="2"/>
</dbReference>
<evidence type="ECO:0000256" key="20">
    <source>
        <dbReference type="ARBA" id="ARBA00058054"/>
    </source>
</evidence>
<keyword evidence="14" id="KW-0611">Plant defense</keyword>
<organism evidence="26">
    <name type="scientific">Fagus sylvatica</name>
    <name type="common">Beechnut</name>
    <dbReference type="NCBI Taxonomy" id="28930"/>
    <lineage>
        <taxon>Eukaryota</taxon>
        <taxon>Viridiplantae</taxon>
        <taxon>Streptophyta</taxon>
        <taxon>Embryophyta</taxon>
        <taxon>Tracheophyta</taxon>
        <taxon>Spermatophyta</taxon>
        <taxon>Magnoliopsida</taxon>
        <taxon>eudicotyledons</taxon>
        <taxon>Gunneridae</taxon>
        <taxon>Pentapetalae</taxon>
        <taxon>rosids</taxon>
        <taxon>fabids</taxon>
        <taxon>Fagales</taxon>
        <taxon>Fagaceae</taxon>
        <taxon>Fagus</taxon>
    </lineage>
</organism>
<dbReference type="EC" id="2.7.11.1" evidence="5"/>
<dbReference type="PROSITE" id="PS00307">
    <property type="entry name" value="LECTIN_LEGUME_BETA"/>
    <property type="match status" value="1"/>
</dbReference>
<comment type="function">
    <text evidence="21">Promotes hydrogen peroxide H(2)O(2) production and cell death.</text>
</comment>
<keyword evidence="19" id="KW-0325">Glycoprotein</keyword>
<comment type="subcellular location">
    <subcellularLocation>
        <location evidence="1">Cell membrane</location>
        <topology evidence="1">Single-pass type I membrane protein</topology>
    </subcellularLocation>
</comment>
<dbReference type="FunFam" id="3.30.200.20:FF:000168">
    <property type="entry name" value="L-type lectin-domain containing receptor kinase IX.1"/>
    <property type="match status" value="1"/>
</dbReference>
<dbReference type="InterPro" id="IPR008271">
    <property type="entry name" value="Ser/Thr_kinase_AS"/>
</dbReference>
<evidence type="ECO:0000256" key="4">
    <source>
        <dbReference type="ARBA" id="ARBA00010217"/>
    </source>
</evidence>
<dbReference type="PANTHER" id="PTHR27007">
    <property type="match status" value="1"/>
</dbReference>
<keyword evidence="17 24" id="KW-0472">Membrane</keyword>
<evidence type="ECO:0000256" key="3">
    <source>
        <dbReference type="ARBA" id="ARBA00008536"/>
    </source>
</evidence>
<dbReference type="Gene3D" id="3.30.200.20">
    <property type="entry name" value="Phosphorylase Kinase, domain 1"/>
    <property type="match status" value="1"/>
</dbReference>
<keyword evidence="10" id="KW-0732">Signal</keyword>
<sequence>MHKGDASINSDGPINSSVGRAIYNERVHLWDNNTGRLTDFTTHFSFIIKAVNINFADGLAFFIAPFGSNIPVNSAGGYLGLFSCGSAINDTENQIVAVEFDTFQNDWDPSDNHVGIDVNSIVSKANVTWNISFNNGSRANAWISYNSTTKNLSVFLTFADNPVFSGNSILSFIVNLKTILPEWVSVGFSAATGVKTELHTLLSWSFSSSLEAGNTPPNNIGDGDWKNKMGLVIGFAVSLGLVSCALGLLWSICWRKRVGRNTEDFGDDGSIEDEFEKGTGPRKFTYRELLVQQTNLLKKGSLGREDSEAFTKPVRYKIAQGLASALLYLHEEWEQCVVHRDIKSRYMMLDSNFNAKLGDFGLARLVEHEFSSQTTILAGTMGYLALECFTTGKASKKSDVYSFGVVSLEIACGRKPIEPQTEPSKVISGGGGGDGLAFFIAPFNTTMPNNSAGGAIGLLTSEAALNSTPNPQNQIVAIEFDTFRNDWDPSDNHVGIDVNSIVSVKNVTLLTDIKGSRANAWITYNSSTTQNLSVFLTFADDNSSLRGNSILSYIINLTTFLPEWVSVGFFAATGDQTKLYTIHSWSFNSSLEVEDGNKKNKLGLAMGLSVSSGVVSCALGLLWFICWRKRASANTEDLGDDVCMDDEFEQGIGPKRFTYRELHRATNSFAEGGKLGEGGFGGVYKGLLSESNVEVAVKRISKGSKQGKKEYKSEVKIISRLRHRNLVQLIGWCHEQRELLLVYKYMPNGSLDSHLFGGKITLTWPVRYKIAQGLASALLYLHEEWEQCVVHKDIKTSNIMLDSNFNAKLGDFGLARLVKHELGSQTTILAGTMGCIAPECFTTDKASKEFDVYSFGVVSLEIENDVPKSKSASQNSCLS</sequence>
<evidence type="ECO:0000256" key="17">
    <source>
        <dbReference type="ARBA" id="ARBA00023136"/>
    </source>
</evidence>
<name>A0A2N9GIE8_FAGSY</name>
<dbReference type="InterPro" id="IPR001245">
    <property type="entry name" value="Ser-Thr/Tyr_kinase_cat_dom"/>
</dbReference>
<keyword evidence="15 23" id="KW-0067">ATP-binding</keyword>
<dbReference type="InterPro" id="IPR013320">
    <property type="entry name" value="ConA-like_dom_sf"/>
</dbReference>
<evidence type="ECO:0000256" key="2">
    <source>
        <dbReference type="ARBA" id="ARBA00007606"/>
    </source>
</evidence>
<gene>
    <name evidence="26" type="ORF">FSB_LOCUS27100</name>
</gene>
<evidence type="ECO:0000256" key="23">
    <source>
        <dbReference type="PROSITE-ProRule" id="PRU10141"/>
    </source>
</evidence>
<keyword evidence="18" id="KW-0675">Receptor</keyword>
<protein>
    <recommendedName>
        <fullName evidence="5">non-specific serine/threonine protein kinase</fullName>
        <ecNumber evidence="5">2.7.11.1</ecNumber>
    </recommendedName>
</protein>
<feature type="binding site" evidence="23">
    <location>
        <position position="698"/>
    </location>
    <ligand>
        <name>ATP</name>
        <dbReference type="ChEBI" id="CHEBI:30616"/>
    </ligand>
</feature>
<dbReference type="Pfam" id="PF00139">
    <property type="entry name" value="Lectin_legB"/>
    <property type="match status" value="2"/>
</dbReference>
<proteinExistence type="inferred from homology"/>
<evidence type="ECO:0000256" key="24">
    <source>
        <dbReference type="SAM" id="Phobius"/>
    </source>
</evidence>
<evidence type="ECO:0000256" key="6">
    <source>
        <dbReference type="ARBA" id="ARBA00022475"/>
    </source>
</evidence>
<dbReference type="GO" id="GO:0004674">
    <property type="term" value="F:protein serine/threonine kinase activity"/>
    <property type="evidence" value="ECO:0007669"/>
    <property type="project" value="UniProtKB-KW"/>
</dbReference>
<feature type="domain" description="Protein kinase" evidence="25">
    <location>
        <begin position="127"/>
        <end position="484"/>
    </location>
</feature>
<comment type="subunit">
    <text evidence="22">Interacts with ABCG40.</text>
</comment>
<feature type="transmembrane region" description="Helical" evidence="24">
    <location>
        <begin position="229"/>
        <end position="250"/>
    </location>
</feature>
<dbReference type="FunFam" id="1.10.510.10:FF:000240">
    <property type="entry name" value="Lectin-domain containing receptor kinase A4.3"/>
    <property type="match status" value="2"/>
</dbReference>
<dbReference type="InterPro" id="IPR019825">
    <property type="entry name" value="Lectin_legB_Mn/Ca_BS"/>
</dbReference>
<dbReference type="Pfam" id="PF07714">
    <property type="entry name" value="PK_Tyr_Ser-Thr"/>
    <property type="match status" value="1"/>
</dbReference>
<comment type="similarity">
    <text evidence="4">In the C-terminal section; belongs to the protein kinase superfamily. Ser/Thr protein kinase family.</text>
</comment>
<reference evidence="26" key="1">
    <citation type="submission" date="2018-02" db="EMBL/GenBank/DDBJ databases">
        <authorList>
            <person name="Cohen D.B."/>
            <person name="Kent A.D."/>
        </authorList>
    </citation>
    <scope>NUCLEOTIDE SEQUENCE</scope>
</reference>
<comment type="function">
    <text evidence="20">Involved in resistance response to the pathogenic oomycetes Phytophthora infestans and Phytophthora capsici.</text>
</comment>
<evidence type="ECO:0000256" key="16">
    <source>
        <dbReference type="ARBA" id="ARBA00022989"/>
    </source>
</evidence>
<dbReference type="InterPro" id="IPR050528">
    <property type="entry name" value="L-type_Lectin-RKs"/>
</dbReference>
<feature type="domain" description="Protein kinase" evidence="25">
    <location>
        <begin position="669"/>
        <end position="879"/>
    </location>
</feature>
<evidence type="ECO:0000313" key="26">
    <source>
        <dbReference type="EMBL" id="SPC99218.1"/>
    </source>
</evidence>
<dbReference type="InterPro" id="IPR000985">
    <property type="entry name" value="Lectin_LegA_CS"/>
</dbReference>
<dbReference type="GO" id="GO:0005524">
    <property type="term" value="F:ATP binding"/>
    <property type="evidence" value="ECO:0007669"/>
    <property type="project" value="UniProtKB-UniRule"/>
</dbReference>
<keyword evidence="7" id="KW-0723">Serine/threonine-protein kinase</keyword>
<dbReference type="InterPro" id="IPR017441">
    <property type="entry name" value="Protein_kinase_ATP_BS"/>
</dbReference>
<dbReference type="PROSITE" id="PS00108">
    <property type="entry name" value="PROTEIN_KINASE_ST"/>
    <property type="match status" value="1"/>
</dbReference>
<accession>A0A2N9GIE8</accession>
<comment type="similarity">
    <text evidence="2">Belongs to the leguminous lectin family.</text>
</comment>
<keyword evidence="6" id="KW-1003">Cell membrane</keyword>
<dbReference type="InterPro" id="IPR011009">
    <property type="entry name" value="Kinase-like_dom_sf"/>
</dbReference>
<evidence type="ECO:0000256" key="21">
    <source>
        <dbReference type="ARBA" id="ARBA00058818"/>
    </source>
</evidence>
<keyword evidence="13" id="KW-0418">Kinase</keyword>
<dbReference type="SUPFAM" id="SSF56112">
    <property type="entry name" value="Protein kinase-like (PK-like)"/>
    <property type="match status" value="2"/>
</dbReference>
<dbReference type="GO" id="GO:0002229">
    <property type="term" value="P:defense response to oomycetes"/>
    <property type="evidence" value="ECO:0007669"/>
    <property type="project" value="UniProtKB-ARBA"/>
</dbReference>
<dbReference type="GO" id="GO:0005886">
    <property type="term" value="C:plasma membrane"/>
    <property type="evidence" value="ECO:0007669"/>
    <property type="project" value="UniProtKB-SubCell"/>
</dbReference>
<keyword evidence="11" id="KW-0430">Lectin</keyword>
<dbReference type="InterPro" id="IPR001220">
    <property type="entry name" value="Legume_lectin_dom"/>
</dbReference>
<dbReference type="SMART" id="SM00220">
    <property type="entry name" value="S_TKc"/>
    <property type="match status" value="1"/>
</dbReference>
<evidence type="ECO:0000256" key="13">
    <source>
        <dbReference type="ARBA" id="ARBA00022777"/>
    </source>
</evidence>
<keyword evidence="16 24" id="KW-1133">Transmembrane helix</keyword>
<evidence type="ECO:0000256" key="11">
    <source>
        <dbReference type="ARBA" id="ARBA00022734"/>
    </source>
</evidence>
<evidence type="ECO:0000256" key="12">
    <source>
        <dbReference type="ARBA" id="ARBA00022741"/>
    </source>
</evidence>
<evidence type="ECO:0000256" key="9">
    <source>
        <dbReference type="ARBA" id="ARBA00022692"/>
    </source>
</evidence>
<dbReference type="Gene3D" id="1.10.510.10">
    <property type="entry name" value="Transferase(Phosphotransferase) domain 1"/>
    <property type="match status" value="2"/>
</dbReference>
<dbReference type="SUPFAM" id="SSF49899">
    <property type="entry name" value="Concanavalin A-like lectins/glucanases"/>
    <property type="match status" value="2"/>
</dbReference>
<evidence type="ECO:0000256" key="14">
    <source>
        <dbReference type="ARBA" id="ARBA00022821"/>
    </source>
</evidence>
<dbReference type="EMBL" id="OIVN01001948">
    <property type="protein sequence ID" value="SPC99218.1"/>
    <property type="molecule type" value="Genomic_DNA"/>
</dbReference>
<evidence type="ECO:0000256" key="1">
    <source>
        <dbReference type="ARBA" id="ARBA00004251"/>
    </source>
</evidence>
<evidence type="ECO:0000256" key="8">
    <source>
        <dbReference type="ARBA" id="ARBA00022679"/>
    </source>
</evidence>
<dbReference type="GO" id="GO:0030246">
    <property type="term" value="F:carbohydrate binding"/>
    <property type="evidence" value="ECO:0007669"/>
    <property type="project" value="UniProtKB-KW"/>
</dbReference>
<dbReference type="PROSITE" id="PS00308">
    <property type="entry name" value="LECTIN_LEGUME_ALPHA"/>
    <property type="match status" value="1"/>
</dbReference>
<keyword evidence="12 23" id="KW-0547">Nucleotide-binding</keyword>
<comment type="similarity">
    <text evidence="3">In the N-terminal section; belongs to the leguminous lectin family.</text>
</comment>
<dbReference type="AlphaFoldDB" id="A0A2N9GIE8"/>
<dbReference type="FunFam" id="2.60.120.200:FF:000103">
    <property type="entry name" value="L-type lectin-domain containing receptor kinase IX.1"/>
    <property type="match status" value="1"/>
</dbReference>
<evidence type="ECO:0000256" key="19">
    <source>
        <dbReference type="ARBA" id="ARBA00023180"/>
    </source>
</evidence>